<accession>A0A2S0IDX0</accession>
<dbReference type="Pfam" id="PF01972">
    <property type="entry name" value="SDH_protease"/>
    <property type="match status" value="1"/>
</dbReference>
<sequence length="293" mass="33499">MSNLDTHIGYGLNYYGEQLEEEFGCPVLSYVGQIHPAIQGRFVESVEALATRRQKQDRFTNPGRLVIVLDTPGGLVEAVEKMVVVVRHNFDEVFFIVPRAAMSAGTIFCMSGDKIYMDYTSSLGPIDPQVSLQDGNWVPALGYIDKVKEFIDKSMNGLLTDAELLMLQRLDLATLRRYEQARDLSISLLKEWLVKYKFKDWNEHQTTNPGSPVTVEQKQERAQQIATDLSNNQLWHSHGRMIGINKLQTGLKLKIEDYTHDANLRLRVRQYAELLLEFADKQSTPIYLHYSKT</sequence>
<dbReference type="SUPFAM" id="SSF52096">
    <property type="entry name" value="ClpP/crotonase"/>
    <property type="match status" value="1"/>
</dbReference>
<dbReference type="PANTHER" id="PTHR35984:SF1">
    <property type="entry name" value="PERIPLASMIC SERINE PROTEASE"/>
    <property type="match status" value="1"/>
</dbReference>
<dbReference type="AlphaFoldDB" id="A0A2S0IDX0"/>
<proteinExistence type="predicted"/>
<dbReference type="OrthoDB" id="9806253at2"/>
<organism evidence="1 2">
    <name type="scientific">Achromobacter spanius</name>
    <dbReference type="NCBI Taxonomy" id="217203"/>
    <lineage>
        <taxon>Bacteria</taxon>
        <taxon>Pseudomonadati</taxon>
        <taxon>Pseudomonadota</taxon>
        <taxon>Betaproteobacteria</taxon>
        <taxon>Burkholderiales</taxon>
        <taxon>Alcaligenaceae</taxon>
        <taxon>Achromobacter</taxon>
    </lineage>
</organism>
<dbReference type="InterPro" id="IPR002825">
    <property type="entry name" value="Pept_S49_ser-pept_pro"/>
</dbReference>
<evidence type="ECO:0000313" key="1">
    <source>
        <dbReference type="EMBL" id="AVJ30184.1"/>
    </source>
</evidence>
<dbReference type="PANTHER" id="PTHR35984">
    <property type="entry name" value="PERIPLASMIC SERINE PROTEASE"/>
    <property type="match status" value="1"/>
</dbReference>
<dbReference type="GO" id="GO:0016020">
    <property type="term" value="C:membrane"/>
    <property type="evidence" value="ECO:0007669"/>
    <property type="project" value="InterPro"/>
</dbReference>
<dbReference type="Gene3D" id="3.90.226.10">
    <property type="entry name" value="2-enoyl-CoA Hydratase, Chain A, domain 1"/>
    <property type="match status" value="1"/>
</dbReference>
<dbReference type="InterPro" id="IPR029045">
    <property type="entry name" value="ClpP/crotonase-like_dom_sf"/>
</dbReference>
<dbReference type="RefSeq" id="WP_105240810.1">
    <property type="nucleotide sequence ID" value="NZ_CP023270.1"/>
</dbReference>
<reference evidence="1 2" key="1">
    <citation type="submission" date="2017-09" db="EMBL/GenBank/DDBJ databases">
        <title>Genomic, metabolic, and phenotypic characteristics of bacterial isolates from the natural microbiome of the model nematode Caenorhabditis elegans.</title>
        <authorList>
            <person name="Zimmermann J."/>
            <person name="Obeng N."/>
            <person name="Yang W."/>
            <person name="Obeng O."/>
            <person name="Kissoyan K."/>
            <person name="Pees B."/>
            <person name="Dirksen P."/>
            <person name="Hoppner M."/>
            <person name="Franke A."/>
            <person name="Rosenstiel P."/>
            <person name="Leippe M."/>
            <person name="Dierking K."/>
            <person name="Kaleta C."/>
            <person name="Schulenburg H."/>
        </authorList>
    </citation>
    <scope>NUCLEOTIDE SEQUENCE [LARGE SCALE GENOMIC DNA]</scope>
    <source>
        <strain evidence="1 2">MYb73</strain>
    </source>
</reference>
<dbReference type="Proteomes" id="UP000239477">
    <property type="component" value="Chromosome"/>
</dbReference>
<dbReference type="EMBL" id="CP023270">
    <property type="protein sequence ID" value="AVJ30184.1"/>
    <property type="molecule type" value="Genomic_DNA"/>
</dbReference>
<name>A0A2S0IDX0_9BURK</name>
<evidence type="ECO:0000313" key="2">
    <source>
        <dbReference type="Proteomes" id="UP000239477"/>
    </source>
</evidence>
<gene>
    <name evidence="1" type="ORF">CLM73_25495</name>
</gene>
<keyword evidence="2" id="KW-1185">Reference proteome</keyword>
<protein>
    <submittedName>
        <fullName evidence="1">Serine dehydrogenasease</fullName>
    </submittedName>
</protein>